<keyword evidence="2" id="KW-1185">Reference proteome</keyword>
<name>U2P733_9BACT</name>
<organism evidence="1 2">
    <name type="scientific">Segatella baroniae F0067</name>
    <dbReference type="NCBI Taxonomy" id="1115809"/>
    <lineage>
        <taxon>Bacteria</taxon>
        <taxon>Pseudomonadati</taxon>
        <taxon>Bacteroidota</taxon>
        <taxon>Bacteroidia</taxon>
        <taxon>Bacteroidales</taxon>
        <taxon>Prevotellaceae</taxon>
        <taxon>Segatella</taxon>
    </lineage>
</organism>
<accession>U2P733</accession>
<evidence type="ECO:0000313" key="1">
    <source>
        <dbReference type="EMBL" id="ERK39499.1"/>
    </source>
</evidence>
<evidence type="ECO:0000313" key="2">
    <source>
        <dbReference type="Proteomes" id="UP000016648"/>
    </source>
</evidence>
<sequence length="38" mass="4815">MIGKAKKRIFVYDFTCYFIFNTKTYEKEIYLYRMRVHP</sequence>
<dbReference type="AlphaFoldDB" id="U2P733"/>
<proteinExistence type="predicted"/>
<dbReference type="EMBL" id="AWEY01000019">
    <property type="protein sequence ID" value="ERK39499.1"/>
    <property type="molecule type" value="Genomic_DNA"/>
</dbReference>
<gene>
    <name evidence="1" type="ORF">HMPREF9135_2431</name>
</gene>
<comment type="caution">
    <text evidence="1">The sequence shown here is derived from an EMBL/GenBank/DDBJ whole genome shotgun (WGS) entry which is preliminary data.</text>
</comment>
<protein>
    <submittedName>
        <fullName evidence="1">Uncharacterized protein</fullName>
    </submittedName>
</protein>
<reference evidence="1 2" key="1">
    <citation type="submission" date="2013-08" db="EMBL/GenBank/DDBJ databases">
        <authorList>
            <person name="Durkin A.S."/>
            <person name="Haft D.R."/>
            <person name="McCorrison J."/>
            <person name="Torralba M."/>
            <person name="Gillis M."/>
            <person name="Haft D.H."/>
            <person name="Methe B."/>
            <person name="Sutton G."/>
            <person name="Nelson K.E."/>
        </authorList>
    </citation>
    <scope>NUCLEOTIDE SEQUENCE [LARGE SCALE GENOMIC DNA]</scope>
    <source>
        <strain evidence="1 2">F0067</strain>
    </source>
</reference>
<dbReference type="Proteomes" id="UP000016648">
    <property type="component" value="Unassembled WGS sequence"/>
</dbReference>